<name>A0A915YLL6_9BACT</name>
<accession>A0A915YLL6</accession>
<gene>
    <name evidence="1" type="ORF">AsAng_0062620</name>
</gene>
<proteinExistence type="predicted"/>
<evidence type="ECO:0000313" key="1">
    <source>
        <dbReference type="EMBL" id="BDS15478.1"/>
    </source>
</evidence>
<reference evidence="1" key="1">
    <citation type="submission" date="2022-09" db="EMBL/GenBank/DDBJ databases">
        <title>Aureispira anguillicida sp. nov., isolated from Leptocephalus of Japanese eel Anguilla japonica.</title>
        <authorList>
            <person name="Yuasa K."/>
            <person name="Mekata T."/>
            <person name="Ikunari K."/>
        </authorList>
    </citation>
    <scope>NUCLEOTIDE SEQUENCE</scope>
    <source>
        <strain evidence="1">EL160426</strain>
    </source>
</reference>
<protein>
    <submittedName>
        <fullName evidence="1">Uncharacterized protein</fullName>
    </submittedName>
</protein>
<dbReference type="EMBL" id="AP026867">
    <property type="protein sequence ID" value="BDS15478.1"/>
    <property type="molecule type" value="Genomic_DNA"/>
</dbReference>
<dbReference type="AlphaFoldDB" id="A0A915YLL6"/>
<keyword evidence="2" id="KW-1185">Reference proteome</keyword>
<organism evidence="1 2">
    <name type="scientific">Aureispira anguillae</name>
    <dbReference type="NCBI Taxonomy" id="2864201"/>
    <lineage>
        <taxon>Bacteria</taxon>
        <taxon>Pseudomonadati</taxon>
        <taxon>Bacteroidota</taxon>
        <taxon>Saprospiria</taxon>
        <taxon>Saprospirales</taxon>
        <taxon>Saprospiraceae</taxon>
        <taxon>Aureispira</taxon>
    </lineage>
</organism>
<dbReference type="KEGG" id="aup:AsAng_0062620"/>
<dbReference type="Proteomes" id="UP001060919">
    <property type="component" value="Chromosome"/>
</dbReference>
<sequence length="55" mass="6574">MNYNRKIPSTVLLLFQVQDKIFFLIKQPVFISNHKALRKIKRCPPLSFPIDFLQK</sequence>
<evidence type="ECO:0000313" key="2">
    <source>
        <dbReference type="Proteomes" id="UP001060919"/>
    </source>
</evidence>